<comment type="caution">
    <text evidence="1">The sequence shown here is derived from an EMBL/GenBank/DDBJ whole genome shotgun (WGS) entry which is preliminary data.</text>
</comment>
<proteinExistence type="predicted"/>
<dbReference type="AlphaFoldDB" id="A0AAW1C1H3"/>
<dbReference type="Proteomes" id="UP001474421">
    <property type="component" value="Unassembled WGS sequence"/>
</dbReference>
<organism evidence="1 2">
    <name type="scientific">Crotalus adamanteus</name>
    <name type="common">Eastern diamondback rattlesnake</name>
    <dbReference type="NCBI Taxonomy" id="8729"/>
    <lineage>
        <taxon>Eukaryota</taxon>
        <taxon>Metazoa</taxon>
        <taxon>Chordata</taxon>
        <taxon>Craniata</taxon>
        <taxon>Vertebrata</taxon>
        <taxon>Euteleostomi</taxon>
        <taxon>Lepidosauria</taxon>
        <taxon>Squamata</taxon>
        <taxon>Bifurcata</taxon>
        <taxon>Unidentata</taxon>
        <taxon>Episquamata</taxon>
        <taxon>Toxicofera</taxon>
        <taxon>Serpentes</taxon>
        <taxon>Colubroidea</taxon>
        <taxon>Viperidae</taxon>
        <taxon>Crotalinae</taxon>
        <taxon>Crotalus</taxon>
    </lineage>
</organism>
<evidence type="ECO:0000313" key="1">
    <source>
        <dbReference type="EMBL" id="KAK9408070.1"/>
    </source>
</evidence>
<accession>A0AAW1C1H3</accession>
<protein>
    <submittedName>
        <fullName evidence="1">Uncharacterized protein</fullName>
    </submittedName>
</protein>
<evidence type="ECO:0000313" key="2">
    <source>
        <dbReference type="Proteomes" id="UP001474421"/>
    </source>
</evidence>
<keyword evidence="2" id="KW-1185">Reference proteome</keyword>
<dbReference type="PANTHER" id="PTHR46963">
    <property type="entry name" value="SIMILAR TO RIKEN CDNA E130308A19"/>
    <property type="match status" value="1"/>
</dbReference>
<sequence>MSQIPVVKLNKLLADFYATVKKTDGSDLLATSLYAIHRGLDRILKNADIGFSITNESFNSSTKKCKEKLRVLRKARMSGACSRHIVYFSLSDEEQMWRIRYIHQPPSQMETRSLFYLTAWKDSTAVSHIWYEEQRMEWCSLRGIDPKLAKKIKLD</sequence>
<name>A0AAW1C1H3_CROAD</name>
<dbReference type="EMBL" id="JAOTOJ010000002">
    <property type="protein sequence ID" value="KAK9408070.1"/>
    <property type="molecule type" value="Genomic_DNA"/>
</dbReference>
<dbReference type="PANTHER" id="PTHR46963:SF1">
    <property type="entry name" value="SIMILAR TO RIKEN CDNA E130308A19"/>
    <property type="match status" value="1"/>
</dbReference>
<gene>
    <name evidence="1" type="ORF">NXF25_006844</name>
</gene>
<reference evidence="1 2" key="1">
    <citation type="journal article" date="2024" name="Proc. Natl. Acad. Sci. U.S.A.">
        <title>The genetic regulatory architecture and epigenomic basis for age-related changes in rattlesnake venom.</title>
        <authorList>
            <person name="Hogan M.P."/>
            <person name="Holding M.L."/>
            <person name="Nystrom G.S."/>
            <person name="Colston T.J."/>
            <person name="Bartlett D.A."/>
            <person name="Mason A.J."/>
            <person name="Ellsworth S.A."/>
            <person name="Rautsaw R.M."/>
            <person name="Lawrence K.C."/>
            <person name="Strickland J.L."/>
            <person name="He B."/>
            <person name="Fraser P."/>
            <person name="Margres M.J."/>
            <person name="Gilbert D.M."/>
            <person name="Gibbs H.L."/>
            <person name="Parkinson C.L."/>
            <person name="Rokyta D.R."/>
        </authorList>
    </citation>
    <scope>NUCLEOTIDE SEQUENCE [LARGE SCALE GENOMIC DNA]</scope>
    <source>
        <strain evidence="1">DRR0105</strain>
    </source>
</reference>
<dbReference type="InterPro" id="IPR042838">
    <property type="entry name" value="KIAA1958"/>
</dbReference>